<evidence type="ECO:0000313" key="5">
    <source>
        <dbReference type="Proteomes" id="UP000590740"/>
    </source>
</evidence>
<protein>
    <submittedName>
        <fullName evidence="4">Peptidoglycan/LPS O-acetylase OafA/YrhL</fullName>
    </submittedName>
</protein>
<keyword evidence="1" id="KW-1133">Transmembrane helix</keyword>
<name>A0A7W7Y6H0_9BACT</name>
<feature type="transmembrane region" description="Helical" evidence="1">
    <location>
        <begin position="313"/>
        <end position="331"/>
    </location>
</feature>
<reference evidence="4 5" key="1">
    <citation type="submission" date="2020-08" db="EMBL/GenBank/DDBJ databases">
        <title>Genomic Encyclopedia of Type Strains, Phase IV (KMG-IV): sequencing the most valuable type-strain genomes for metagenomic binning, comparative biology and taxonomic classification.</title>
        <authorList>
            <person name="Goeker M."/>
        </authorList>
    </citation>
    <scope>NUCLEOTIDE SEQUENCE [LARGE SCALE GENOMIC DNA]</scope>
    <source>
        <strain evidence="4 5">DSM 12252</strain>
    </source>
</reference>
<accession>A0A7W7Y6H0</accession>
<feature type="transmembrane region" description="Helical" evidence="1">
    <location>
        <begin position="140"/>
        <end position="159"/>
    </location>
</feature>
<dbReference type="RefSeq" id="WP_184337236.1">
    <property type="nucleotide sequence ID" value="NZ_JACHIG010000001.1"/>
</dbReference>
<evidence type="ECO:0000313" key="4">
    <source>
        <dbReference type="EMBL" id="MBB5030472.1"/>
    </source>
</evidence>
<evidence type="ECO:0000259" key="3">
    <source>
        <dbReference type="Pfam" id="PF19040"/>
    </source>
</evidence>
<sequence length="634" mass="70394">MGLKQSINYRADIDGLRALAVLAVILFHAGLGVQGGYVGVDVFFVISGYLITGLILQDMEQGKFSLRAFWERRIRRIMPPLVVMLLFTLAAGWLLLLAEDFKELGQSAVAQALLLSNVFFWRESGYFEQSADLKPLLHTWSLAVEEQFYLFFPLVLVALRKFFPSLLRPLLLILLMTSLVIGIYWCRTRPEAGFYLLPSRAWELLIGALLAMSSCSFSPSRRWLPELLGMTGLGMILYAVFAFSTRTRFPGEAALLPCIGSALVIACGTRSMAGRLLALPWLVGIGLVSYSLYLWHWPLLVFSKYWASVPLTVWQRIMLLAATGILAALSWKWVEQPFRKRVVCGSRRSIYAFAAVCSGLMLALGLALHLSHGVPARIPAAAQIYAAGRSDSIFRKEVSLEQAQRGEFVILGGKEHRAPGVLVWGDSHAMALLPVIDELCKEKGVQGFAAVHYQTPPLLSYVPAGPYSLKDKTPLFGAAVLDFVRSKKIPRVVLTASWNYYFEADNSGRIRQALLDTVTSLKNVGASVWVMEDVPNQPFDVPRRLAAEVMFYRGDVNLIGLPLATHRADSIQQHEVLQSLAPQHYTLLDPVGIFLNPQGFCRVAADGRALYTDSSHISTQGARFLRPLVKSIFD</sequence>
<feature type="transmembrane region" description="Helical" evidence="1">
    <location>
        <begin position="37"/>
        <end position="56"/>
    </location>
</feature>
<dbReference type="EMBL" id="JACHIG010000001">
    <property type="protein sequence ID" value="MBB5030472.1"/>
    <property type="molecule type" value="Genomic_DNA"/>
</dbReference>
<keyword evidence="5" id="KW-1185">Reference proteome</keyword>
<dbReference type="InterPro" id="IPR002656">
    <property type="entry name" value="Acyl_transf_3_dom"/>
</dbReference>
<dbReference type="Pfam" id="PF19040">
    <property type="entry name" value="SGNH"/>
    <property type="match status" value="1"/>
</dbReference>
<evidence type="ECO:0000256" key="1">
    <source>
        <dbReference type="SAM" id="Phobius"/>
    </source>
</evidence>
<dbReference type="Pfam" id="PF01757">
    <property type="entry name" value="Acyl_transf_3"/>
    <property type="match status" value="1"/>
</dbReference>
<dbReference type="GO" id="GO:0009103">
    <property type="term" value="P:lipopolysaccharide biosynthetic process"/>
    <property type="evidence" value="ECO:0007669"/>
    <property type="project" value="TreeGrafter"/>
</dbReference>
<dbReference type="PANTHER" id="PTHR23028">
    <property type="entry name" value="ACETYLTRANSFERASE"/>
    <property type="match status" value="1"/>
</dbReference>
<dbReference type="InterPro" id="IPR050879">
    <property type="entry name" value="Acyltransferase_3"/>
</dbReference>
<feature type="transmembrane region" description="Helical" evidence="1">
    <location>
        <begin position="166"/>
        <end position="186"/>
    </location>
</feature>
<keyword evidence="1" id="KW-0472">Membrane</keyword>
<feature type="transmembrane region" description="Helical" evidence="1">
    <location>
        <begin position="351"/>
        <end position="370"/>
    </location>
</feature>
<dbReference type="AlphaFoldDB" id="A0A7W7Y6H0"/>
<dbReference type="PANTHER" id="PTHR23028:SF53">
    <property type="entry name" value="ACYL_TRANSF_3 DOMAIN-CONTAINING PROTEIN"/>
    <property type="match status" value="1"/>
</dbReference>
<comment type="caution">
    <text evidence="4">The sequence shown here is derived from an EMBL/GenBank/DDBJ whole genome shotgun (WGS) entry which is preliminary data.</text>
</comment>
<organism evidence="4 5">
    <name type="scientific">Prosthecobacter vanneervenii</name>
    <dbReference type="NCBI Taxonomy" id="48466"/>
    <lineage>
        <taxon>Bacteria</taxon>
        <taxon>Pseudomonadati</taxon>
        <taxon>Verrucomicrobiota</taxon>
        <taxon>Verrucomicrobiia</taxon>
        <taxon>Verrucomicrobiales</taxon>
        <taxon>Verrucomicrobiaceae</taxon>
        <taxon>Prosthecobacter</taxon>
    </lineage>
</organism>
<feature type="transmembrane region" description="Helical" evidence="1">
    <location>
        <begin position="276"/>
        <end position="293"/>
    </location>
</feature>
<keyword evidence="1" id="KW-0812">Transmembrane</keyword>
<feature type="transmembrane region" description="Helical" evidence="1">
    <location>
        <begin position="12"/>
        <end position="31"/>
    </location>
</feature>
<dbReference type="GO" id="GO:0016747">
    <property type="term" value="F:acyltransferase activity, transferring groups other than amino-acyl groups"/>
    <property type="evidence" value="ECO:0007669"/>
    <property type="project" value="InterPro"/>
</dbReference>
<feature type="transmembrane region" description="Helical" evidence="1">
    <location>
        <begin position="249"/>
        <end position="269"/>
    </location>
</feature>
<dbReference type="InterPro" id="IPR043968">
    <property type="entry name" value="SGNH"/>
</dbReference>
<feature type="domain" description="Acyltransferase 3" evidence="2">
    <location>
        <begin position="11"/>
        <end position="327"/>
    </location>
</feature>
<proteinExistence type="predicted"/>
<dbReference type="GO" id="GO:0016020">
    <property type="term" value="C:membrane"/>
    <property type="evidence" value="ECO:0007669"/>
    <property type="project" value="TreeGrafter"/>
</dbReference>
<dbReference type="Proteomes" id="UP000590740">
    <property type="component" value="Unassembled WGS sequence"/>
</dbReference>
<evidence type="ECO:0000259" key="2">
    <source>
        <dbReference type="Pfam" id="PF01757"/>
    </source>
</evidence>
<feature type="transmembrane region" description="Helical" evidence="1">
    <location>
        <begin position="77"/>
        <end position="96"/>
    </location>
</feature>
<feature type="domain" description="SGNH" evidence="3">
    <location>
        <begin position="411"/>
        <end position="630"/>
    </location>
</feature>
<gene>
    <name evidence="4" type="ORF">HNQ65_000026</name>
</gene>
<feature type="transmembrane region" description="Helical" evidence="1">
    <location>
        <begin position="223"/>
        <end position="243"/>
    </location>
</feature>